<dbReference type="PANTHER" id="PTHR43126">
    <property type="entry name" value="D-ALANYL-D-ALANINE DIPEPTIDASE"/>
    <property type="match status" value="1"/>
</dbReference>
<evidence type="ECO:0000313" key="11">
    <source>
        <dbReference type="EMBL" id="TSB37678.1"/>
    </source>
</evidence>
<comment type="caution">
    <text evidence="11">The sequence shown here is derived from an EMBL/GenBank/DDBJ whole genome shotgun (WGS) entry which is preliminary data.</text>
</comment>
<dbReference type="EC" id="3.4.13.22" evidence="9"/>
<dbReference type="GO" id="GO:0008237">
    <property type="term" value="F:metallopeptidase activity"/>
    <property type="evidence" value="ECO:0007669"/>
    <property type="project" value="UniProtKB-KW"/>
</dbReference>
<feature type="active site" description="Proton donor/acceptor" evidence="9">
    <location>
        <position position="276"/>
    </location>
</feature>
<keyword evidence="7 9" id="KW-0482">Metalloprotease</keyword>
<dbReference type="Gene3D" id="3.30.1380.10">
    <property type="match status" value="1"/>
</dbReference>
<dbReference type="AlphaFoldDB" id="A0A553Z8B4"/>
<dbReference type="CDD" id="cd14817">
    <property type="entry name" value="D-Ala-D-Ala_dipeptidase_VanX"/>
    <property type="match status" value="1"/>
</dbReference>
<comment type="catalytic activity">
    <reaction evidence="1 9">
        <text>D-alanyl-D-alanine + H2O = 2 D-alanine</text>
        <dbReference type="Rhea" id="RHEA:20661"/>
        <dbReference type="ChEBI" id="CHEBI:15377"/>
        <dbReference type="ChEBI" id="CHEBI:57416"/>
        <dbReference type="ChEBI" id="CHEBI:57822"/>
        <dbReference type="EC" id="3.4.13.22"/>
    </reaction>
</comment>
<evidence type="ECO:0000256" key="5">
    <source>
        <dbReference type="ARBA" id="ARBA00022833"/>
    </source>
</evidence>
<proteinExistence type="inferred from homology"/>
<dbReference type="PANTHER" id="PTHR43126:SF1">
    <property type="entry name" value="D-ALANYL-D-ALANINE DIPEPTIDASE"/>
    <property type="match status" value="1"/>
</dbReference>
<dbReference type="SUPFAM" id="SSF55166">
    <property type="entry name" value="Hedgehog/DD-peptidase"/>
    <property type="match status" value="1"/>
</dbReference>
<organism evidence="11 12">
    <name type="scientific">Streptomyces benahoarensis</name>
    <dbReference type="NCBI Taxonomy" id="2595054"/>
    <lineage>
        <taxon>Bacteria</taxon>
        <taxon>Bacillati</taxon>
        <taxon>Actinomycetota</taxon>
        <taxon>Actinomycetes</taxon>
        <taxon>Kitasatosporales</taxon>
        <taxon>Streptomycetaceae</taxon>
        <taxon>Streptomyces</taxon>
    </lineage>
</organism>
<evidence type="ECO:0000256" key="1">
    <source>
        <dbReference type="ARBA" id="ARBA00001362"/>
    </source>
</evidence>
<evidence type="ECO:0000256" key="9">
    <source>
        <dbReference type="HAMAP-Rule" id="MF_01924"/>
    </source>
</evidence>
<feature type="binding site" evidence="9">
    <location>
        <position position="279"/>
    </location>
    <ligand>
        <name>Zn(2+)</name>
        <dbReference type="ChEBI" id="CHEBI:29105"/>
        <note>catalytic</note>
    </ligand>
</feature>
<dbReference type="EMBL" id="VKLS01000229">
    <property type="protein sequence ID" value="TSB37678.1"/>
    <property type="molecule type" value="Genomic_DNA"/>
</dbReference>
<keyword evidence="3 9" id="KW-0479">Metal-binding</keyword>
<keyword evidence="2 9" id="KW-0645">Protease</keyword>
<evidence type="ECO:0000313" key="12">
    <source>
        <dbReference type="Proteomes" id="UP000320888"/>
    </source>
</evidence>
<comment type="similarity">
    <text evidence="9">Belongs to the peptidase M15D family.</text>
</comment>
<evidence type="ECO:0000256" key="6">
    <source>
        <dbReference type="ARBA" id="ARBA00022997"/>
    </source>
</evidence>
<comment type="cofactor">
    <cofactor evidence="9">
        <name>Zn(2+)</name>
        <dbReference type="ChEBI" id="CHEBI:29105"/>
    </cofactor>
    <text evidence="9">Binds 1 zinc ion per subunit.</text>
</comment>
<dbReference type="GO" id="GO:0006508">
    <property type="term" value="P:proteolysis"/>
    <property type="evidence" value="ECO:0007669"/>
    <property type="project" value="UniProtKB-KW"/>
</dbReference>
<dbReference type="GO" id="GO:0071555">
    <property type="term" value="P:cell wall organization"/>
    <property type="evidence" value="ECO:0007669"/>
    <property type="project" value="UniProtKB-KW"/>
</dbReference>
<accession>A0A553Z8B4</accession>
<evidence type="ECO:0000256" key="4">
    <source>
        <dbReference type="ARBA" id="ARBA00022801"/>
    </source>
</evidence>
<evidence type="ECO:0000256" key="2">
    <source>
        <dbReference type="ARBA" id="ARBA00022670"/>
    </source>
</evidence>
<dbReference type="Pfam" id="PF01427">
    <property type="entry name" value="Peptidase_M15"/>
    <property type="match status" value="2"/>
</dbReference>
<gene>
    <name evidence="11" type="ORF">FNZ23_18080</name>
</gene>
<feature type="site" description="Transition state stabilizer" evidence="9">
    <location>
        <position position="142"/>
    </location>
</feature>
<name>A0A553Z8B4_9ACTN</name>
<dbReference type="Proteomes" id="UP000320888">
    <property type="component" value="Unassembled WGS sequence"/>
</dbReference>
<keyword evidence="12" id="KW-1185">Reference proteome</keyword>
<dbReference type="GO" id="GO:0008270">
    <property type="term" value="F:zinc ion binding"/>
    <property type="evidence" value="ECO:0007669"/>
    <property type="project" value="UniProtKB-UniRule"/>
</dbReference>
<keyword evidence="8" id="KW-0961">Cell wall biogenesis/degradation</keyword>
<reference evidence="11 12" key="1">
    <citation type="submission" date="2019-07" db="EMBL/GenBank/DDBJ databases">
        <title>Draft genome for Streptomyces benahoarensis MZ03-48.</title>
        <authorList>
            <person name="Gonzalez-Pimentel J.L."/>
        </authorList>
    </citation>
    <scope>NUCLEOTIDE SEQUENCE [LARGE SCALE GENOMIC DNA]</scope>
    <source>
        <strain evidence="11 12">MZ03-48</strain>
    </source>
</reference>
<dbReference type="HAMAP" id="MF_01924">
    <property type="entry name" value="A_A_dipeptidase"/>
    <property type="match status" value="1"/>
</dbReference>
<evidence type="ECO:0000256" key="8">
    <source>
        <dbReference type="ARBA" id="ARBA00023316"/>
    </source>
</evidence>
<protein>
    <recommendedName>
        <fullName evidence="9">D-alanyl-D-alanine dipeptidase</fullName>
        <shortName evidence="9">D-Ala-D-Ala dipeptidase</shortName>
        <ecNumber evidence="9">3.4.13.22</ecNumber>
    </recommendedName>
</protein>
<evidence type="ECO:0000256" key="3">
    <source>
        <dbReference type="ARBA" id="ARBA00022723"/>
    </source>
</evidence>
<dbReference type="InterPro" id="IPR000755">
    <property type="entry name" value="A_A_dipeptidase"/>
</dbReference>
<feature type="region of interest" description="Disordered" evidence="10">
    <location>
        <begin position="1"/>
        <end position="27"/>
    </location>
</feature>
<keyword evidence="4 9" id="KW-0378">Hydrolase</keyword>
<evidence type="ECO:0000256" key="7">
    <source>
        <dbReference type="ARBA" id="ARBA00023049"/>
    </source>
</evidence>
<keyword evidence="5 9" id="KW-0862">Zinc</keyword>
<evidence type="ECO:0000256" key="10">
    <source>
        <dbReference type="SAM" id="MobiDB-lite"/>
    </source>
</evidence>
<comment type="function">
    <text evidence="9">Catalyzes hydrolysis of the D-alanyl-D-alanine dipeptide.</text>
</comment>
<keyword evidence="6 9" id="KW-0224">Dipeptidase</keyword>
<feature type="binding site" evidence="9">
    <location>
        <position position="187"/>
    </location>
    <ligand>
        <name>Zn(2+)</name>
        <dbReference type="ChEBI" id="CHEBI:29105"/>
        <note>catalytic</note>
    </ligand>
</feature>
<dbReference type="GO" id="GO:0160237">
    <property type="term" value="F:D-Ala-D-Ala dipeptidase activity"/>
    <property type="evidence" value="ECO:0007669"/>
    <property type="project" value="UniProtKB-EC"/>
</dbReference>
<sequence>MSAYVDGVHGREGRLGGRRGSVNGASGARRRLRRLVRGLTVGLAAALTVTAVPAGAVASPVEGGAHGGEPHAPEEFVALRTVDPTIIQEMRYFTPHDFMGVRVTGYREPTCLVTRDTADGLHRAQQAFLRRGYSLKVYDCYRPQRAVNHFMDWAKDLDDQRMKGEFYPRIDKSTLFRDGYIAEKSGHSRDSTVDLTLVKLPALPTRPYVPGEPLSPCYGPKESRFPDNSLDMGTGFDCFDTLAHTLDPRVKGKQRANRLLLKQGMEQAGFTNYPSEWWHYTLTPETFPDTSFDFPVSWRSVTGRRNHRAETARSRC</sequence>
<dbReference type="RefSeq" id="WP_143945212.1">
    <property type="nucleotide sequence ID" value="NZ_VKLS01000229.1"/>
</dbReference>
<feature type="binding site" evidence="9">
    <location>
        <position position="194"/>
    </location>
    <ligand>
        <name>Zn(2+)</name>
        <dbReference type="ChEBI" id="CHEBI:29105"/>
        <note>catalytic</note>
    </ligand>
</feature>
<dbReference type="InterPro" id="IPR009045">
    <property type="entry name" value="Zn_M74/Hedgehog-like"/>
</dbReference>